<dbReference type="InterPro" id="IPR002347">
    <property type="entry name" value="SDR_fam"/>
</dbReference>
<dbReference type="KEGG" id="cpso:CPPEL_00515"/>
<protein>
    <submittedName>
        <fullName evidence="5">Serine 3-dehydrogenase</fullName>
        <ecNumber evidence="5">1.1.1.276</ecNumber>
    </submittedName>
</protein>
<evidence type="ECO:0000256" key="2">
    <source>
        <dbReference type="ARBA" id="ARBA00023002"/>
    </source>
</evidence>
<evidence type="ECO:0000256" key="3">
    <source>
        <dbReference type="RuleBase" id="RU000363"/>
    </source>
</evidence>
<dbReference type="EMBL" id="CP033898">
    <property type="protein sequence ID" value="AZA08254.1"/>
    <property type="molecule type" value="Genomic_DNA"/>
</dbReference>
<dbReference type="PRINTS" id="PR00081">
    <property type="entry name" value="GDHRDH"/>
</dbReference>
<dbReference type="PANTHER" id="PTHR42901">
    <property type="entry name" value="ALCOHOL DEHYDROGENASE"/>
    <property type="match status" value="1"/>
</dbReference>
<dbReference type="Proteomes" id="UP000271426">
    <property type="component" value="Chromosome"/>
</dbReference>
<dbReference type="SUPFAM" id="SSF51735">
    <property type="entry name" value="NAD(P)-binding Rossmann-fold domains"/>
    <property type="match status" value="1"/>
</dbReference>
<dbReference type="GO" id="GO:0031132">
    <property type="term" value="F:serine 3-dehydrogenase activity"/>
    <property type="evidence" value="ECO:0007669"/>
    <property type="project" value="UniProtKB-EC"/>
</dbReference>
<evidence type="ECO:0000313" key="5">
    <source>
        <dbReference type="EMBL" id="AZA08254.1"/>
    </source>
</evidence>
<reference evidence="5 6" key="1">
    <citation type="submission" date="2018-11" db="EMBL/GenBank/DDBJ databases">
        <authorList>
            <person name="Kleinhagauer T."/>
            <person name="Glaeser S.P."/>
            <person name="Spergser J."/>
            <person name="Ruckert C."/>
            <person name="Kaempfer P."/>
            <person name="Busse H.-J."/>
        </authorList>
    </citation>
    <scope>NUCLEOTIDE SEQUENCE [LARGE SCALE GENOMIC DNA]</scope>
    <source>
        <strain evidence="5 6">812CH</strain>
    </source>
</reference>
<dbReference type="RefSeq" id="WP_123959146.1">
    <property type="nucleotide sequence ID" value="NZ_CP033898.1"/>
</dbReference>
<feature type="domain" description="Ketoreductase" evidence="4">
    <location>
        <begin position="16"/>
        <end position="183"/>
    </location>
</feature>
<evidence type="ECO:0000256" key="1">
    <source>
        <dbReference type="ARBA" id="ARBA00006484"/>
    </source>
</evidence>
<dbReference type="PROSITE" id="PS00061">
    <property type="entry name" value="ADH_SHORT"/>
    <property type="match status" value="1"/>
</dbReference>
<keyword evidence="2 5" id="KW-0560">Oxidoreductase</keyword>
<dbReference type="PRINTS" id="PR00080">
    <property type="entry name" value="SDRFAMILY"/>
</dbReference>
<dbReference type="InterPro" id="IPR036291">
    <property type="entry name" value="NAD(P)-bd_dom_sf"/>
</dbReference>
<accession>A0A3G6IWB6</accession>
<gene>
    <name evidence="5" type="primary">sdh1</name>
    <name evidence="5" type="ORF">CPPEL_00515</name>
</gene>
<proteinExistence type="inferred from homology"/>
<evidence type="ECO:0000259" key="4">
    <source>
        <dbReference type="SMART" id="SM00822"/>
    </source>
</evidence>
<dbReference type="SMART" id="SM00822">
    <property type="entry name" value="PKS_KR"/>
    <property type="match status" value="1"/>
</dbReference>
<dbReference type="FunFam" id="3.40.50.720:FF:000047">
    <property type="entry name" value="NADP-dependent L-serine/L-allo-threonine dehydrogenase"/>
    <property type="match status" value="1"/>
</dbReference>
<dbReference type="InterPro" id="IPR020904">
    <property type="entry name" value="Sc_DH/Rdtase_CS"/>
</dbReference>
<comment type="similarity">
    <text evidence="1 3">Belongs to the short-chain dehydrogenases/reductases (SDR) family.</text>
</comment>
<evidence type="ECO:0000313" key="6">
    <source>
        <dbReference type="Proteomes" id="UP000271426"/>
    </source>
</evidence>
<sequence length="247" mass="26566">MTEQAHKQAHEQATKKVAVVTGASSGIGAASARALAADGWHVILGARRLERMQAIAQEIGGEAIALDVSDQGSVDAFAEQVQRCDLLVNNAGGAIGLDAVADANVEEWQRMYEINVLGTLRVSKALLPKLREANGHIINMSSVAGIAPYAGGAGYNAAKFGLSAMTKVMRIELAEQHLRISEINPGRVETDFSLVRFRGDQQQAEKVYADKLNLRAEDIAEAVRWIAACPAHMNIDRMVITPQDQVI</sequence>
<dbReference type="Pfam" id="PF00106">
    <property type="entry name" value="adh_short"/>
    <property type="match status" value="1"/>
</dbReference>
<name>A0A3G6IWB6_9CORY</name>
<dbReference type="PANTHER" id="PTHR42901:SF1">
    <property type="entry name" value="ALCOHOL DEHYDROGENASE"/>
    <property type="match status" value="1"/>
</dbReference>
<organism evidence="5 6">
    <name type="scientific">Corynebacterium pseudopelargi</name>
    <dbReference type="NCBI Taxonomy" id="2080757"/>
    <lineage>
        <taxon>Bacteria</taxon>
        <taxon>Bacillati</taxon>
        <taxon>Actinomycetota</taxon>
        <taxon>Actinomycetes</taxon>
        <taxon>Mycobacteriales</taxon>
        <taxon>Corynebacteriaceae</taxon>
        <taxon>Corynebacterium</taxon>
    </lineage>
</organism>
<dbReference type="Gene3D" id="3.40.50.720">
    <property type="entry name" value="NAD(P)-binding Rossmann-like Domain"/>
    <property type="match status" value="1"/>
</dbReference>
<dbReference type="OrthoDB" id="9775296at2"/>
<dbReference type="EC" id="1.1.1.276" evidence="5"/>
<dbReference type="AlphaFoldDB" id="A0A3G6IWB6"/>
<dbReference type="InterPro" id="IPR057326">
    <property type="entry name" value="KR_dom"/>
</dbReference>
<keyword evidence="6" id="KW-1185">Reference proteome</keyword>